<dbReference type="GO" id="GO:0005509">
    <property type="term" value="F:calcium ion binding"/>
    <property type="evidence" value="ECO:0007669"/>
    <property type="project" value="InterPro"/>
</dbReference>
<feature type="domain" description="EGF-like" evidence="7">
    <location>
        <begin position="745"/>
        <end position="784"/>
    </location>
</feature>
<evidence type="ECO:0000259" key="7">
    <source>
        <dbReference type="PROSITE" id="PS50026"/>
    </source>
</evidence>
<dbReference type="PANTHER" id="PTHR24034:SF89">
    <property type="entry name" value="COMPLEMENT COMPONENT C1Q RECEPTOR"/>
    <property type="match status" value="1"/>
</dbReference>
<keyword evidence="2" id="KW-0732">Signal</keyword>
<dbReference type="PROSITE" id="PS50026">
    <property type="entry name" value="EGF_3"/>
    <property type="match status" value="5"/>
</dbReference>
<reference evidence="9" key="1">
    <citation type="journal article" date="2019" name="bioRxiv">
        <title>The Genome of the Zebra Mussel, Dreissena polymorpha: A Resource for Invasive Species Research.</title>
        <authorList>
            <person name="McCartney M.A."/>
            <person name="Auch B."/>
            <person name="Kono T."/>
            <person name="Mallez S."/>
            <person name="Zhang Y."/>
            <person name="Obille A."/>
            <person name="Becker A."/>
            <person name="Abrahante J.E."/>
            <person name="Garbe J."/>
            <person name="Badalamenti J.P."/>
            <person name="Herman A."/>
            <person name="Mangelson H."/>
            <person name="Liachko I."/>
            <person name="Sullivan S."/>
            <person name="Sone E.D."/>
            <person name="Koren S."/>
            <person name="Silverstein K.A.T."/>
            <person name="Beckman K.B."/>
            <person name="Gohl D.M."/>
        </authorList>
    </citation>
    <scope>NUCLEOTIDE SEQUENCE</scope>
    <source>
        <strain evidence="9">Duluth1</strain>
        <tissue evidence="9">Whole animal</tissue>
    </source>
</reference>
<dbReference type="InterPro" id="IPR000742">
    <property type="entry name" value="EGF"/>
</dbReference>
<dbReference type="SMART" id="SM00181">
    <property type="entry name" value="EGF"/>
    <property type="match status" value="15"/>
</dbReference>
<evidence type="ECO:0000313" key="9">
    <source>
        <dbReference type="EMBL" id="KAH3847198.1"/>
    </source>
</evidence>
<dbReference type="SMART" id="SM00179">
    <property type="entry name" value="EGF_CA"/>
    <property type="match status" value="9"/>
</dbReference>
<dbReference type="PROSITE" id="PS00010">
    <property type="entry name" value="ASX_HYDROXYL"/>
    <property type="match status" value="5"/>
</dbReference>
<keyword evidence="1 6" id="KW-0245">EGF-like domain</keyword>
<keyword evidence="4 6" id="KW-1015">Disulfide bond</keyword>
<protein>
    <submittedName>
        <fullName evidence="9">Uncharacterized protein</fullName>
    </submittedName>
</protein>
<dbReference type="InterPro" id="IPR001846">
    <property type="entry name" value="VWF_type-D"/>
</dbReference>
<keyword evidence="3" id="KW-0677">Repeat</keyword>
<dbReference type="InterPro" id="IPR049883">
    <property type="entry name" value="NOTCH1_EGF-like"/>
</dbReference>
<feature type="domain" description="EGF-like" evidence="7">
    <location>
        <begin position="662"/>
        <end position="703"/>
    </location>
</feature>
<dbReference type="InterPro" id="IPR018097">
    <property type="entry name" value="EGF_Ca-bd_CS"/>
</dbReference>
<feature type="disulfide bond" evidence="6">
    <location>
        <begin position="818"/>
        <end position="827"/>
    </location>
</feature>
<dbReference type="FunFam" id="2.10.25.10:FF:000005">
    <property type="entry name" value="Fibrillin 2"/>
    <property type="match status" value="1"/>
</dbReference>
<evidence type="ECO:0000313" key="10">
    <source>
        <dbReference type="Proteomes" id="UP000828390"/>
    </source>
</evidence>
<dbReference type="Pfam" id="PF12662">
    <property type="entry name" value="cEGF"/>
    <property type="match status" value="1"/>
</dbReference>
<keyword evidence="5" id="KW-0325">Glycoprotein</keyword>
<dbReference type="Gene3D" id="2.170.300.10">
    <property type="entry name" value="Tie2 ligand-binding domain superfamily"/>
    <property type="match status" value="1"/>
</dbReference>
<dbReference type="SMART" id="SM00216">
    <property type="entry name" value="VWD"/>
    <property type="match status" value="1"/>
</dbReference>
<evidence type="ECO:0000256" key="2">
    <source>
        <dbReference type="ARBA" id="ARBA00022729"/>
    </source>
</evidence>
<dbReference type="SUPFAM" id="SSF57184">
    <property type="entry name" value="Growth factor receptor domain"/>
    <property type="match status" value="2"/>
</dbReference>
<accession>A0A9D4QY59</accession>
<dbReference type="SUPFAM" id="SSF57196">
    <property type="entry name" value="EGF/Laminin"/>
    <property type="match status" value="4"/>
</dbReference>
<proteinExistence type="predicted"/>
<dbReference type="PROSITE" id="PS01187">
    <property type="entry name" value="EGF_CA"/>
    <property type="match status" value="3"/>
</dbReference>
<dbReference type="PROSITE" id="PS01186">
    <property type="entry name" value="EGF_2"/>
    <property type="match status" value="4"/>
</dbReference>
<dbReference type="AlphaFoldDB" id="A0A9D4QY59"/>
<evidence type="ECO:0000256" key="1">
    <source>
        <dbReference type="ARBA" id="ARBA00022536"/>
    </source>
</evidence>
<feature type="domain" description="VWFD" evidence="8">
    <location>
        <begin position="27"/>
        <end position="229"/>
    </location>
</feature>
<dbReference type="PROSITE" id="PS00022">
    <property type="entry name" value="EGF_1"/>
    <property type="match status" value="3"/>
</dbReference>
<dbReference type="Proteomes" id="UP000828390">
    <property type="component" value="Unassembled WGS sequence"/>
</dbReference>
<name>A0A9D4QY59_DREPO</name>
<evidence type="ECO:0000256" key="6">
    <source>
        <dbReference type="PROSITE-ProRule" id="PRU00076"/>
    </source>
</evidence>
<reference evidence="9" key="2">
    <citation type="submission" date="2020-11" db="EMBL/GenBank/DDBJ databases">
        <authorList>
            <person name="McCartney M.A."/>
            <person name="Auch B."/>
            <person name="Kono T."/>
            <person name="Mallez S."/>
            <person name="Becker A."/>
            <person name="Gohl D.M."/>
            <person name="Silverstein K.A.T."/>
            <person name="Koren S."/>
            <person name="Bechman K.B."/>
            <person name="Herman A."/>
            <person name="Abrahante J.E."/>
            <person name="Garbe J."/>
        </authorList>
    </citation>
    <scope>NUCLEOTIDE SEQUENCE</scope>
    <source>
        <strain evidence="9">Duluth1</strain>
        <tissue evidence="9">Whole animal</tissue>
    </source>
</reference>
<dbReference type="InterPro" id="IPR001881">
    <property type="entry name" value="EGF-like_Ca-bd_dom"/>
</dbReference>
<dbReference type="EMBL" id="JAIWYP010000003">
    <property type="protein sequence ID" value="KAH3847198.1"/>
    <property type="molecule type" value="Genomic_DNA"/>
</dbReference>
<gene>
    <name evidence="9" type="ORF">DPMN_089515</name>
</gene>
<dbReference type="PROSITE" id="PS51233">
    <property type="entry name" value="VWFD"/>
    <property type="match status" value="1"/>
</dbReference>
<sequence>MELGKGTHPFMDRPCRHRQRDIPGSILTRSFWGDPHMRTLDGMNYTFNGHGEYVLLSIQTSNVTFSLQARTERAKKADGNISDATIFTAFAARDHTNSSLHIELNTAKDDLILYGNEIDLTKTLKDFGNDRFAFNSPTMSIYGVDGVLRVSFLETGITLEIRKEARMLSLDTIVPKTFNNVTKGLLGNFDGDPYNDFVYPNGSLLHFNASDLEIFRFGQTWSVNDSSSVFIYEDGKSHSDYHNASYVPRFLDTFDKETIIKAEKICGSVNVEFVAVNADGKQSQQHTVTVQLCTGCHGNGHCSTTVRQDPRENAYFKYSSCVCNAGYTGADCDKTLDWCAGSPCTLGRNCTNVPQNNTYSCYPCPAGYASVPNTNDCIDNDECSSRPCDQLCINTEGSYSCGCKEGYRVDPSNEHTCIDDSDPCAASTLDCSRTSGCTLDVGNNTLCFCDAGLWLNETSLRCQDVDECSQHICEQDCMNTIGSFQCSCIAGYQLVDKVSCKRSSCDDDVDECKENPRVCGDTRKSCSNNMGSYSCDCMQGYQEDASGFCRDINECSDPRLNECTQTCLNAEGSYTCGYIDECHLELADCEQMCENHPGYYNCYCYFGYRLNDDRESCSKVKDYCKEFRNLTCTGYCVVQDMVPSCQCPKGFNLASDNQTCTDINECGEENKCSEQATCSNTVGSYVCECPVGMKLQNNKRICTDCDKYHYGKECSLTCSCIHGVCNSTVGCVCNPGLIGISCEADVDECKENQVVCYEPNTLCVNTPGSASCVCKEGYTKNIASGKCEAEKVCTANQFARCSGNSTCSVSNEEVVCVCPNGYNGTNCTDLNECETGRHTCSQECINTVGGYNCKCEVGHFLQNDNATCADCMKWTYGENCSTCPQGRFGKGCTNTCLCDMTHTSVCNPVNGSCTCDAGWTGPECNRDVDECASANGSICPAHSTCVNSRGSYKCHCNLGFKTSSKQDSCTDNYKQIDLQITLKISKGQDVSFSSNATFAEVADKVTLSKVFLMSIRSMECRLRN</sequence>
<dbReference type="InterPro" id="IPR009030">
    <property type="entry name" value="Growth_fac_rcpt_cys_sf"/>
</dbReference>
<dbReference type="CDD" id="cd00054">
    <property type="entry name" value="EGF_CA"/>
    <property type="match status" value="2"/>
</dbReference>
<evidence type="ECO:0000259" key="8">
    <source>
        <dbReference type="PROSITE" id="PS51233"/>
    </source>
</evidence>
<comment type="caution">
    <text evidence="6">Lacks conserved residue(s) required for the propagation of feature annotation.</text>
</comment>
<dbReference type="InterPro" id="IPR050751">
    <property type="entry name" value="ECM_structural_protein"/>
</dbReference>
<keyword evidence="10" id="KW-1185">Reference proteome</keyword>
<evidence type="ECO:0000256" key="3">
    <source>
        <dbReference type="ARBA" id="ARBA00022737"/>
    </source>
</evidence>
<evidence type="ECO:0000256" key="5">
    <source>
        <dbReference type="ARBA" id="ARBA00023180"/>
    </source>
</evidence>
<feature type="domain" description="EGF-like" evidence="7">
    <location>
        <begin position="927"/>
        <end position="970"/>
    </location>
</feature>
<evidence type="ECO:0000256" key="4">
    <source>
        <dbReference type="ARBA" id="ARBA00023157"/>
    </source>
</evidence>
<dbReference type="Gene3D" id="2.10.25.10">
    <property type="entry name" value="Laminin"/>
    <property type="match status" value="10"/>
</dbReference>
<feature type="domain" description="EGF-like" evidence="7">
    <location>
        <begin position="464"/>
        <end position="501"/>
    </location>
</feature>
<comment type="caution">
    <text evidence="9">The sequence shown here is derived from an EMBL/GenBank/DDBJ whole genome shotgun (WGS) entry which is preliminary data.</text>
</comment>
<organism evidence="9 10">
    <name type="scientific">Dreissena polymorpha</name>
    <name type="common">Zebra mussel</name>
    <name type="synonym">Mytilus polymorpha</name>
    <dbReference type="NCBI Taxonomy" id="45954"/>
    <lineage>
        <taxon>Eukaryota</taxon>
        <taxon>Metazoa</taxon>
        <taxon>Spiralia</taxon>
        <taxon>Lophotrochozoa</taxon>
        <taxon>Mollusca</taxon>
        <taxon>Bivalvia</taxon>
        <taxon>Autobranchia</taxon>
        <taxon>Heteroconchia</taxon>
        <taxon>Euheterodonta</taxon>
        <taxon>Imparidentia</taxon>
        <taxon>Neoheterodontei</taxon>
        <taxon>Myida</taxon>
        <taxon>Dreissenoidea</taxon>
        <taxon>Dreissenidae</taxon>
        <taxon>Dreissena</taxon>
    </lineage>
</organism>
<dbReference type="FunFam" id="2.10.25.10:FF:000038">
    <property type="entry name" value="Fibrillin 2"/>
    <property type="match status" value="2"/>
</dbReference>
<feature type="domain" description="EGF-like" evidence="7">
    <location>
        <begin position="789"/>
        <end position="828"/>
    </location>
</feature>
<dbReference type="InterPro" id="IPR000152">
    <property type="entry name" value="EGF-type_Asp/Asn_hydroxyl_site"/>
</dbReference>
<dbReference type="Pfam" id="PF07645">
    <property type="entry name" value="EGF_CA"/>
    <property type="match status" value="8"/>
</dbReference>
<dbReference type="InterPro" id="IPR026823">
    <property type="entry name" value="cEGF"/>
</dbReference>
<dbReference type="PANTHER" id="PTHR24034">
    <property type="entry name" value="EGF-LIKE DOMAIN-CONTAINING PROTEIN"/>
    <property type="match status" value="1"/>
</dbReference>